<dbReference type="InterPro" id="IPR041078">
    <property type="entry name" value="Plavaka"/>
</dbReference>
<dbReference type="InterPro" id="IPR003653">
    <property type="entry name" value="Peptidase_C48_C"/>
</dbReference>
<dbReference type="InterPro" id="IPR008266">
    <property type="entry name" value="Tyr_kinase_AS"/>
</dbReference>
<gene>
    <name evidence="6" type="ORF">D9757_015336</name>
</gene>
<name>A0A8H5CA08_9AGAR</name>
<evidence type="ECO:0000256" key="3">
    <source>
        <dbReference type="ARBA" id="ARBA00022801"/>
    </source>
</evidence>
<evidence type="ECO:0000313" key="6">
    <source>
        <dbReference type="EMBL" id="KAF5337967.1"/>
    </source>
</evidence>
<keyword evidence="7" id="KW-1185">Reference proteome</keyword>
<sequence>MYIWFMFANVKGNRLAPDSQELQLCGGEGPLWPRFHRSVGTHQKRKQEKCHFLIPPTPILFGPSITLWERVAELPPLQYFRGEWEVWETGEYPKSLTKDGPFVNVFVVPVSQFRVLNEQQDRLTELRVINISKRPAEAPSSGARPSIFNEEQKRNPIAMGRPKTSDHFDIPISLLHPTFAQFKKNIVSGPIDRELSPLAWRWTGELSDFFPDETARETKFHELLSTLLDGFKISKKKFSNYTTDGGIDPKEFIDLFVKPLLVEVKAETTSGLADAILQAILYDREAIRLILTSSDYDGPWRKTRLASILVIHNAHDSTCTGPNIQVLGVVWLAEQYVEVLSPSFPLHFNEFDTPSFENLLRFMTSLRSLFRSLLDLYKYPEQHAVQYDQVAFPYPSFYDVFEGGVGSSTEVNTGSTTEAEVFNGSAAKPVTEPQGELTTKSRTKVHFRYTERVDPIRLVFKACTTEEENIIIKFGYGQYGINAHRAAAENHLAPALLGYSRLTGGWWMVAMELLHEDFQSCAKVGVKNPCKSVIKTSISALHAMGFVHGDLRASNVLVRKYVDQWECKLIDFDWAGRAEQVKYPFGVYRTLNMFRPLANMDRLPITKNDDILTLNNTLAECQRALNSMRHGVSNISTNAQHRCKAADCPPFGPTRTCKAVYISQLSLLVKQCCLVLPSLNLERLLTLENFGELEAVVDQQFSTPVPAPANSFYINSEAHIKILQELTDKLSLAAMLCPKFTGCLKLHEYVPSDGLTLVTFANVHLLLECTNTKRISLEEGLWKAYDDYPDKTAGRLRLIMDKPTIHVQDPQTRRGDDPFPGMIPHMNISHFGTLGVGRWVNDEIVNHFVTKWCTRSGTMGLSTFFANGHLFQSSESEPCVHAKVGTLTAVNEIKVLRWCSKTICLVDDWDSVFIPINERSTHWYSAYIDFRHRRIEIFDSLEINCTNNQKKPITHQKNMQLMLVLMWLAEVLGRLRGEPVFLKNDPETEWICEPHSQVPFQPNTYDCGIHTLWHLRHVLEFRQIRQGVDVTSGLAFSDNMIGKRLRLAGEILKDYRILHVRLKNDVKHKKFHALQVRNISSRFERTAEAALNAANGPPQYSVSETLHNNSPSVPRHGLVYPSNSRDHGDIIDDMDIDDTVAAGNDADNSDIVSVTMGESLEQGEKRRDEDFNIALDIAADILQANEANEDVDIFDFLPAPLPPNLPKPTAHNAPMTRPLFDEDPESRTWIWHSTAGKVCGHQPDFFRRWESLFMSQNPDASEAYHPFTSRLEWELAQWAIKEKITHSSFNRLLTTPQVKERLGVGFSNARSMLNKVDEIPERCGAWYTKEFSFRNQPDETFTIRHRDPLEAIKALWSDPKFSKDLVYRPAKLFRSKVQSEDERIFSEMWTGGFWNAAQECIPEGGTIAPVIIASDKTQLTQFSGNKSAYPVYLTLGNIPKALRRKPGARACILIAYLSVDKPTKNKQSKTTLKLRNYELFHRSMAVVLESLKAAGKPEGPGVEMAGGDGAIRQVYPLLATYVADYPEQCLVTCTKYGTCPKCRCSADDLGLTSPGERRTQKWTTETIRAARVEMQGKGEHAIHRRTMEEDISGGNYDPFWVGFPLTDIHRCIAPDILHQLYQGVFKHLVSWVQKVVGEAELDERIQQLPPAFGVRHFGKGISSLSQVSGTEHKHISRILLSCLKGKMEAEGIIAVRSLLHFIHLAQYSSHDQDTLGYMKEALDTWHKHRSFFIDHQVRDNFNIPKFHSLMHYIESIRWLGTTDNYNTEAFERYHIDMAKEGWEASNKRDHFPQMIQWLSRQEKVSSFDFYRSWIDSDEHKLLNVPENQVDPRDSELEISFLSSNKTRQASNPQSFSFAKVPQEPRKKLTHILTSHASPSFISDLKLYLNSLLPDSQRETKAFAIQSHLPFAAVDVWHQLKLTPIKLLDEIEQAIVKAMPITRKNSTACFDPVLVIDSETAESTAIEGCRAARLRVIFRLPKTVYRYGFPTPAPANWPTEPLAYVSWYSRFSRAPHEAAGMYQVEPALNARRMPQGAILSLADLRQCCMLVPSKDAWDKSWTSENSKRARGTSCVDFLLLILSICYHVSGLSLPAISRGSRDMILSMLNQSLLPALRLTYKSLFHPLSYPSSKPDFRAAFTAS</sequence>
<organism evidence="6 7">
    <name type="scientific">Collybiopsis confluens</name>
    <dbReference type="NCBI Taxonomy" id="2823264"/>
    <lineage>
        <taxon>Eukaryota</taxon>
        <taxon>Fungi</taxon>
        <taxon>Dikarya</taxon>
        <taxon>Basidiomycota</taxon>
        <taxon>Agaricomycotina</taxon>
        <taxon>Agaricomycetes</taxon>
        <taxon>Agaricomycetidae</taxon>
        <taxon>Agaricales</taxon>
        <taxon>Marasmiineae</taxon>
        <taxon>Omphalotaceae</taxon>
        <taxon>Collybiopsis</taxon>
    </lineage>
</organism>
<evidence type="ECO:0000256" key="4">
    <source>
        <dbReference type="ARBA" id="ARBA00022807"/>
    </source>
</evidence>
<protein>
    <recommendedName>
        <fullName evidence="5">Ubiquitin-like protease family profile domain-containing protein</fullName>
    </recommendedName>
</protein>
<keyword evidence="4" id="KW-0788">Thiol protease</keyword>
<dbReference type="GO" id="GO:0005634">
    <property type="term" value="C:nucleus"/>
    <property type="evidence" value="ECO:0007669"/>
    <property type="project" value="TreeGrafter"/>
</dbReference>
<dbReference type="PROSITE" id="PS00109">
    <property type="entry name" value="PROTEIN_KINASE_TYR"/>
    <property type="match status" value="1"/>
</dbReference>
<dbReference type="SUPFAM" id="SSF54001">
    <property type="entry name" value="Cysteine proteinases"/>
    <property type="match status" value="1"/>
</dbReference>
<feature type="domain" description="Ubiquitin-like protease family profile" evidence="5">
    <location>
        <begin position="824"/>
        <end position="1018"/>
    </location>
</feature>
<comment type="similarity">
    <text evidence="1">Belongs to the peptidase C48 family.</text>
</comment>
<accession>A0A8H5CA08</accession>
<dbReference type="SUPFAM" id="SSF56112">
    <property type="entry name" value="Protein kinase-like (PK-like)"/>
    <property type="match status" value="1"/>
</dbReference>
<keyword evidence="3" id="KW-0378">Hydrolase</keyword>
<dbReference type="Pfam" id="PF18759">
    <property type="entry name" value="Plavaka"/>
    <property type="match status" value="1"/>
</dbReference>
<dbReference type="GO" id="GO:0006508">
    <property type="term" value="P:proteolysis"/>
    <property type="evidence" value="ECO:0007669"/>
    <property type="project" value="UniProtKB-KW"/>
</dbReference>
<keyword evidence="2" id="KW-0645">Protease</keyword>
<dbReference type="Gene3D" id="1.10.510.10">
    <property type="entry name" value="Transferase(Phosphotransferase) domain 1"/>
    <property type="match status" value="1"/>
</dbReference>
<dbReference type="GO" id="GO:0016929">
    <property type="term" value="F:deSUMOylase activity"/>
    <property type="evidence" value="ECO:0007669"/>
    <property type="project" value="TreeGrafter"/>
</dbReference>
<dbReference type="Pfam" id="PF02902">
    <property type="entry name" value="Peptidase_C48"/>
    <property type="match status" value="1"/>
</dbReference>
<dbReference type="InterPro" id="IPR038765">
    <property type="entry name" value="Papain-like_cys_pep_sf"/>
</dbReference>
<evidence type="ECO:0000256" key="2">
    <source>
        <dbReference type="ARBA" id="ARBA00022670"/>
    </source>
</evidence>
<proteinExistence type="inferred from homology"/>
<dbReference type="EMBL" id="JAACJN010000589">
    <property type="protein sequence ID" value="KAF5337967.1"/>
    <property type="molecule type" value="Genomic_DNA"/>
</dbReference>
<dbReference type="Gene3D" id="3.40.395.10">
    <property type="entry name" value="Adenoviral Proteinase, Chain A"/>
    <property type="match status" value="1"/>
</dbReference>
<dbReference type="InterPro" id="IPR011009">
    <property type="entry name" value="Kinase-like_dom_sf"/>
</dbReference>
<dbReference type="OrthoDB" id="3052212at2759"/>
<dbReference type="Proteomes" id="UP000518752">
    <property type="component" value="Unassembled WGS sequence"/>
</dbReference>
<dbReference type="GO" id="GO:0004672">
    <property type="term" value="F:protein kinase activity"/>
    <property type="evidence" value="ECO:0007669"/>
    <property type="project" value="InterPro"/>
</dbReference>
<evidence type="ECO:0000256" key="1">
    <source>
        <dbReference type="ARBA" id="ARBA00005234"/>
    </source>
</evidence>
<dbReference type="GO" id="GO:0016926">
    <property type="term" value="P:protein desumoylation"/>
    <property type="evidence" value="ECO:0007669"/>
    <property type="project" value="TreeGrafter"/>
</dbReference>
<evidence type="ECO:0000259" key="5">
    <source>
        <dbReference type="PROSITE" id="PS50600"/>
    </source>
</evidence>
<dbReference type="PANTHER" id="PTHR12606">
    <property type="entry name" value="SENTRIN/SUMO-SPECIFIC PROTEASE"/>
    <property type="match status" value="1"/>
</dbReference>
<dbReference type="PANTHER" id="PTHR12606:SF141">
    <property type="entry name" value="GH15225P-RELATED"/>
    <property type="match status" value="1"/>
</dbReference>
<reference evidence="6 7" key="1">
    <citation type="journal article" date="2020" name="ISME J.">
        <title>Uncovering the hidden diversity of litter-decomposition mechanisms in mushroom-forming fungi.</title>
        <authorList>
            <person name="Floudas D."/>
            <person name="Bentzer J."/>
            <person name="Ahren D."/>
            <person name="Johansson T."/>
            <person name="Persson P."/>
            <person name="Tunlid A."/>
        </authorList>
    </citation>
    <scope>NUCLEOTIDE SEQUENCE [LARGE SCALE GENOMIC DNA]</scope>
    <source>
        <strain evidence="6 7">CBS 406.79</strain>
    </source>
</reference>
<evidence type="ECO:0000313" key="7">
    <source>
        <dbReference type="Proteomes" id="UP000518752"/>
    </source>
</evidence>
<comment type="caution">
    <text evidence="6">The sequence shown here is derived from an EMBL/GenBank/DDBJ whole genome shotgun (WGS) entry which is preliminary data.</text>
</comment>
<dbReference type="PROSITE" id="PS50600">
    <property type="entry name" value="ULP_PROTEASE"/>
    <property type="match status" value="1"/>
</dbReference>